<accession>A0ABW5GFM0</accession>
<dbReference type="RefSeq" id="WP_345405884.1">
    <property type="nucleotide sequence ID" value="NZ_BAABHG010000019.1"/>
</dbReference>
<reference evidence="2" key="1">
    <citation type="journal article" date="2019" name="Int. J. Syst. Evol. Microbiol.">
        <title>The Global Catalogue of Microorganisms (GCM) 10K type strain sequencing project: providing services to taxonomists for standard genome sequencing and annotation.</title>
        <authorList>
            <consortium name="The Broad Institute Genomics Platform"/>
            <consortium name="The Broad Institute Genome Sequencing Center for Infectious Disease"/>
            <person name="Wu L."/>
            <person name="Ma J."/>
        </authorList>
    </citation>
    <scope>NUCLEOTIDE SEQUENCE [LARGE SCALE GENOMIC DNA]</scope>
    <source>
        <strain evidence="2">CGMCC 4.7643</strain>
    </source>
</reference>
<keyword evidence="2" id="KW-1185">Reference proteome</keyword>
<sequence>MTDDYDVTGMWVTEDGYIRQELRAVLHHEHLVLCRESAADLPGRAR</sequence>
<organism evidence="1 2">
    <name type="scientific">Amycolatopsis samaneae</name>
    <dbReference type="NCBI Taxonomy" id="664691"/>
    <lineage>
        <taxon>Bacteria</taxon>
        <taxon>Bacillati</taxon>
        <taxon>Actinomycetota</taxon>
        <taxon>Actinomycetes</taxon>
        <taxon>Pseudonocardiales</taxon>
        <taxon>Pseudonocardiaceae</taxon>
        <taxon>Amycolatopsis</taxon>
    </lineage>
</organism>
<gene>
    <name evidence="1" type="ORF">ACFSYJ_11385</name>
</gene>
<evidence type="ECO:0000313" key="1">
    <source>
        <dbReference type="EMBL" id="MFD2459207.1"/>
    </source>
</evidence>
<protein>
    <submittedName>
        <fullName evidence="1">Uncharacterized protein</fullName>
    </submittedName>
</protein>
<dbReference type="InterPro" id="IPR038646">
    <property type="entry name" value="Atu4866-like_sf"/>
</dbReference>
<proteinExistence type="predicted"/>
<dbReference type="Gene3D" id="2.40.128.290">
    <property type="entry name" value="Uncharacterised protein Atu4866, PF11512"/>
    <property type="match status" value="1"/>
</dbReference>
<dbReference type="Proteomes" id="UP001597419">
    <property type="component" value="Unassembled WGS sequence"/>
</dbReference>
<dbReference type="EMBL" id="JBHUKU010000005">
    <property type="protein sequence ID" value="MFD2459207.1"/>
    <property type="molecule type" value="Genomic_DNA"/>
</dbReference>
<evidence type="ECO:0000313" key="2">
    <source>
        <dbReference type="Proteomes" id="UP001597419"/>
    </source>
</evidence>
<comment type="caution">
    <text evidence="1">The sequence shown here is derived from an EMBL/GenBank/DDBJ whole genome shotgun (WGS) entry which is preliminary data.</text>
</comment>
<name>A0ABW5GFM0_9PSEU</name>